<accession>A0A8C5J5Z2</accession>
<organism evidence="1 2">
    <name type="scientific">Junco hyemalis</name>
    <name type="common">Dark-eyed junco</name>
    <dbReference type="NCBI Taxonomy" id="40217"/>
    <lineage>
        <taxon>Eukaryota</taxon>
        <taxon>Metazoa</taxon>
        <taxon>Chordata</taxon>
        <taxon>Craniata</taxon>
        <taxon>Vertebrata</taxon>
        <taxon>Euteleostomi</taxon>
        <taxon>Archelosauria</taxon>
        <taxon>Archosauria</taxon>
        <taxon>Dinosauria</taxon>
        <taxon>Saurischia</taxon>
        <taxon>Theropoda</taxon>
        <taxon>Coelurosauria</taxon>
        <taxon>Aves</taxon>
        <taxon>Neognathae</taxon>
        <taxon>Neoaves</taxon>
        <taxon>Telluraves</taxon>
        <taxon>Australaves</taxon>
        <taxon>Passeriformes</taxon>
        <taxon>Passerellidae</taxon>
        <taxon>Junco</taxon>
    </lineage>
</organism>
<evidence type="ECO:0000313" key="1">
    <source>
        <dbReference type="Ensembl" id="ENSJHYP00000012573.1"/>
    </source>
</evidence>
<sequence length="77" mass="8610">FPRPGGNRFTSNGAAFSSLSKFSKSSFEFTKEQADRSLWTSRYVNLMALSQQSLLCYAVSISILALQISLWGQHPTF</sequence>
<reference evidence="1" key="2">
    <citation type="submission" date="2025-09" db="UniProtKB">
        <authorList>
            <consortium name="Ensembl"/>
        </authorList>
    </citation>
    <scope>IDENTIFICATION</scope>
</reference>
<keyword evidence="2" id="KW-1185">Reference proteome</keyword>
<proteinExistence type="predicted"/>
<protein>
    <submittedName>
        <fullName evidence="1">Uncharacterized protein</fullName>
    </submittedName>
</protein>
<dbReference type="Proteomes" id="UP000694408">
    <property type="component" value="Unplaced"/>
</dbReference>
<dbReference type="AlphaFoldDB" id="A0A8C5J5Z2"/>
<dbReference type="Ensembl" id="ENSJHYT00000015205.1">
    <property type="protein sequence ID" value="ENSJHYP00000012573.1"/>
    <property type="gene ID" value="ENSJHYG00000009793.1"/>
</dbReference>
<reference evidence="1" key="1">
    <citation type="submission" date="2025-08" db="UniProtKB">
        <authorList>
            <consortium name="Ensembl"/>
        </authorList>
    </citation>
    <scope>IDENTIFICATION</scope>
</reference>
<name>A0A8C5J5Z2_JUNHY</name>
<evidence type="ECO:0000313" key="2">
    <source>
        <dbReference type="Proteomes" id="UP000694408"/>
    </source>
</evidence>